<protein>
    <submittedName>
        <fullName evidence="2">Uncharacterized protein</fullName>
    </submittedName>
</protein>
<keyword evidence="3" id="KW-1185">Reference proteome</keyword>
<accession>A0ABN7BA27</accession>
<evidence type="ECO:0000313" key="2">
    <source>
        <dbReference type="EMBL" id="BET00488.1"/>
    </source>
</evidence>
<sequence length="126" mass="14261">MLSCLQVPHFPHLPGLPPPPKASPTTRITRPSPRSLRYRPFLSPNQILPNPPDGSLPHNLILGGTRLTYGERAMFKLPFRDVRRPGNLASFKLYGLWTGLLDPDIFHLFQSRKNRSGIAQNSQQDR</sequence>
<evidence type="ECO:0000313" key="3">
    <source>
        <dbReference type="Proteomes" id="UP001307889"/>
    </source>
</evidence>
<dbReference type="Proteomes" id="UP001307889">
    <property type="component" value="Chromosome 11"/>
</dbReference>
<dbReference type="EMBL" id="AP028919">
    <property type="protein sequence ID" value="BET00488.1"/>
    <property type="molecule type" value="Genomic_DNA"/>
</dbReference>
<proteinExistence type="predicted"/>
<reference evidence="2 3" key="1">
    <citation type="submission" date="2023-09" db="EMBL/GenBank/DDBJ databases">
        <title>Nesidiocoris tenuis whole genome shotgun sequence.</title>
        <authorList>
            <person name="Shibata T."/>
            <person name="Shimoda M."/>
            <person name="Kobayashi T."/>
            <person name="Uehara T."/>
        </authorList>
    </citation>
    <scope>NUCLEOTIDE SEQUENCE [LARGE SCALE GENOMIC DNA]</scope>
    <source>
        <strain evidence="2 3">Japan</strain>
    </source>
</reference>
<gene>
    <name evidence="2" type="ORF">NTJ_13300</name>
</gene>
<name>A0ABN7BA27_9HEMI</name>
<organism evidence="2 3">
    <name type="scientific">Nesidiocoris tenuis</name>
    <dbReference type="NCBI Taxonomy" id="355587"/>
    <lineage>
        <taxon>Eukaryota</taxon>
        <taxon>Metazoa</taxon>
        <taxon>Ecdysozoa</taxon>
        <taxon>Arthropoda</taxon>
        <taxon>Hexapoda</taxon>
        <taxon>Insecta</taxon>
        <taxon>Pterygota</taxon>
        <taxon>Neoptera</taxon>
        <taxon>Paraneoptera</taxon>
        <taxon>Hemiptera</taxon>
        <taxon>Heteroptera</taxon>
        <taxon>Panheteroptera</taxon>
        <taxon>Cimicomorpha</taxon>
        <taxon>Miridae</taxon>
        <taxon>Dicyphina</taxon>
        <taxon>Nesidiocoris</taxon>
    </lineage>
</organism>
<feature type="region of interest" description="Disordered" evidence="1">
    <location>
        <begin position="13"/>
        <end position="35"/>
    </location>
</feature>
<evidence type="ECO:0000256" key="1">
    <source>
        <dbReference type="SAM" id="MobiDB-lite"/>
    </source>
</evidence>